<name>A0A1I1N3B5_9HYPH</name>
<reference evidence="3 4" key="1">
    <citation type="submission" date="2016-10" db="EMBL/GenBank/DDBJ databases">
        <authorList>
            <person name="de Groot N.N."/>
        </authorList>
    </citation>
    <scope>NUCLEOTIDE SEQUENCE [LARGE SCALE GENOMIC DNA]</scope>
    <source>
        <strain evidence="3 4">CGMCC 1.10210</strain>
    </source>
</reference>
<feature type="compositionally biased region" description="Polar residues" evidence="1">
    <location>
        <begin position="50"/>
        <end position="63"/>
    </location>
</feature>
<dbReference type="EMBL" id="FOMB01000014">
    <property type="protein sequence ID" value="SFC91925.1"/>
    <property type="molecule type" value="Genomic_DNA"/>
</dbReference>
<dbReference type="Proteomes" id="UP000182258">
    <property type="component" value="Unassembled WGS sequence"/>
</dbReference>
<dbReference type="InterPro" id="IPR029787">
    <property type="entry name" value="Nucleotide_cyclase"/>
</dbReference>
<dbReference type="InterPro" id="IPR043128">
    <property type="entry name" value="Rev_trsase/Diguanyl_cyclase"/>
</dbReference>
<gene>
    <name evidence="3" type="ORF">SAMN04488059_11499</name>
</gene>
<dbReference type="OrthoDB" id="315417at2"/>
<protein>
    <submittedName>
        <fullName evidence="3">Diguanylate cyclase, GGDEF domain</fullName>
    </submittedName>
</protein>
<evidence type="ECO:0000313" key="4">
    <source>
        <dbReference type="Proteomes" id="UP000182258"/>
    </source>
</evidence>
<accession>A0A1I1N3B5</accession>
<evidence type="ECO:0000313" key="3">
    <source>
        <dbReference type="EMBL" id="SFC91925.1"/>
    </source>
</evidence>
<evidence type="ECO:0000259" key="2">
    <source>
        <dbReference type="PROSITE" id="PS50887"/>
    </source>
</evidence>
<dbReference type="SUPFAM" id="SSF55073">
    <property type="entry name" value="Nucleotide cyclase"/>
    <property type="match status" value="1"/>
</dbReference>
<dbReference type="STRING" id="728005.SAMN04488059_11499"/>
<organism evidence="3 4">
    <name type="scientific">Devosia psychrophila</name>
    <dbReference type="NCBI Taxonomy" id="728005"/>
    <lineage>
        <taxon>Bacteria</taxon>
        <taxon>Pseudomonadati</taxon>
        <taxon>Pseudomonadota</taxon>
        <taxon>Alphaproteobacteria</taxon>
        <taxon>Hyphomicrobiales</taxon>
        <taxon>Devosiaceae</taxon>
        <taxon>Devosia</taxon>
    </lineage>
</organism>
<dbReference type="Pfam" id="PF00990">
    <property type="entry name" value="GGDEF"/>
    <property type="match status" value="1"/>
</dbReference>
<feature type="region of interest" description="Disordered" evidence="1">
    <location>
        <begin position="48"/>
        <end position="68"/>
    </location>
</feature>
<feature type="domain" description="GGDEF" evidence="2">
    <location>
        <begin position="1"/>
        <end position="60"/>
    </location>
</feature>
<dbReference type="Gene3D" id="3.30.70.270">
    <property type="match status" value="1"/>
</dbReference>
<proteinExistence type="predicted"/>
<evidence type="ECO:0000256" key="1">
    <source>
        <dbReference type="SAM" id="MobiDB-lite"/>
    </source>
</evidence>
<sequence>MLFRGLSFPGSHPPISISASFGIAVLDPNSDDVESVLQKADESVYEAKSSGRNQCTTWRQSGNKPEGERRRVLKAGKVVFNNRHSTVDCTLRALGESSAEIALPDAFNVPDSFILWTLSDGMVWPCSVTGRTEQRVIVAFD</sequence>
<dbReference type="InterPro" id="IPR000160">
    <property type="entry name" value="GGDEF_dom"/>
</dbReference>
<dbReference type="PROSITE" id="PS50887">
    <property type="entry name" value="GGDEF"/>
    <property type="match status" value="1"/>
</dbReference>
<dbReference type="AlphaFoldDB" id="A0A1I1N3B5"/>